<evidence type="ECO:0000313" key="12">
    <source>
        <dbReference type="EMBL" id="MDR6332164.1"/>
    </source>
</evidence>
<dbReference type="SUPFAM" id="SSF81340">
    <property type="entry name" value="Clc chloride channel"/>
    <property type="match status" value="1"/>
</dbReference>
<comment type="caution">
    <text evidence="11">The sequence shown here is derived from an EMBL/GenBank/DDBJ whole genome shotgun (WGS) entry which is preliminary data.</text>
</comment>
<keyword evidence="9" id="KW-0407">Ion channel</keyword>
<evidence type="ECO:0000313" key="13">
    <source>
        <dbReference type="Proteomes" id="UP001144397"/>
    </source>
</evidence>
<dbReference type="Proteomes" id="UP001144397">
    <property type="component" value="Unassembled WGS sequence"/>
</dbReference>
<feature type="transmembrane region" description="Helical" evidence="10">
    <location>
        <begin position="286"/>
        <end position="305"/>
    </location>
</feature>
<gene>
    <name evidence="12" type="ORF">GGQ86_000611</name>
    <name evidence="11" type="ORF">XFLAVUS301_17630</name>
</gene>
<evidence type="ECO:0000256" key="4">
    <source>
        <dbReference type="ARBA" id="ARBA00022989"/>
    </source>
</evidence>
<dbReference type="AlphaFoldDB" id="A0A9W6CMQ5"/>
<dbReference type="CDD" id="cd00400">
    <property type="entry name" value="Voltage_gated_ClC"/>
    <property type="match status" value="1"/>
</dbReference>
<dbReference type="Gene3D" id="3.10.580.10">
    <property type="entry name" value="CBS-domain"/>
    <property type="match status" value="1"/>
</dbReference>
<comment type="subcellular location">
    <subcellularLocation>
        <location evidence="1">Membrane</location>
        <topology evidence="1">Multi-pass membrane protein</topology>
    </subcellularLocation>
</comment>
<proteinExistence type="predicted"/>
<dbReference type="EMBL" id="JAVDPY010000001">
    <property type="protein sequence ID" value="MDR6332164.1"/>
    <property type="molecule type" value="Genomic_DNA"/>
</dbReference>
<dbReference type="InterPro" id="IPR014743">
    <property type="entry name" value="Cl-channel_core"/>
</dbReference>
<evidence type="ECO:0000256" key="8">
    <source>
        <dbReference type="ARBA" id="ARBA00023214"/>
    </source>
</evidence>
<keyword evidence="7" id="KW-0869">Chloride channel</keyword>
<reference evidence="11" key="1">
    <citation type="submission" date="2022-12" db="EMBL/GenBank/DDBJ databases">
        <title>Reference genome sequencing for broad-spectrum identification of bacterial and archaeal isolates by mass spectrometry.</title>
        <authorList>
            <person name="Sekiguchi Y."/>
            <person name="Tourlousse D.M."/>
        </authorList>
    </citation>
    <scope>NUCLEOTIDE SEQUENCE</scope>
    <source>
        <strain evidence="11">301</strain>
    </source>
</reference>
<dbReference type="PANTHER" id="PTHR43427">
    <property type="entry name" value="CHLORIDE CHANNEL PROTEIN CLC-E"/>
    <property type="match status" value="1"/>
</dbReference>
<dbReference type="EMBL" id="BSDO01000002">
    <property type="protein sequence ID" value="GLI22089.1"/>
    <property type="molecule type" value="Genomic_DNA"/>
</dbReference>
<evidence type="ECO:0000256" key="7">
    <source>
        <dbReference type="ARBA" id="ARBA00023173"/>
    </source>
</evidence>
<dbReference type="Proteomes" id="UP001245370">
    <property type="component" value="Unassembled WGS sequence"/>
</dbReference>
<evidence type="ECO:0000256" key="10">
    <source>
        <dbReference type="SAM" id="Phobius"/>
    </source>
</evidence>
<feature type="transmembrane region" description="Helical" evidence="10">
    <location>
        <begin position="83"/>
        <end position="105"/>
    </location>
</feature>
<feature type="transmembrane region" description="Helical" evidence="10">
    <location>
        <begin position="179"/>
        <end position="204"/>
    </location>
</feature>
<evidence type="ECO:0000256" key="6">
    <source>
        <dbReference type="ARBA" id="ARBA00023136"/>
    </source>
</evidence>
<organism evidence="11 13">
    <name type="scientific">Xanthobacter flavus</name>
    <dbReference type="NCBI Taxonomy" id="281"/>
    <lineage>
        <taxon>Bacteria</taxon>
        <taxon>Pseudomonadati</taxon>
        <taxon>Pseudomonadota</taxon>
        <taxon>Alphaproteobacteria</taxon>
        <taxon>Hyphomicrobiales</taxon>
        <taxon>Xanthobacteraceae</taxon>
        <taxon>Xanthobacter</taxon>
    </lineage>
</organism>
<evidence type="ECO:0000313" key="11">
    <source>
        <dbReference type="EMBL" id="GLI22089.1"/>
    </source>
</evidence>
<keyword evidence="3 10" id="KW-0812">Transmembrane</keyword>
<keyword evidence="8" id="KW-0868">Chloride</keyword>
<keyword evidence="5" id="KW-0406">Ion transport</keyword>
<dbReference type="RefSeq" id="WP_281807103.1">
    <property type="nucleotide sequence ID" value="NZ_BSDO01000002.1"/>
</dbReference>
<keyword evidence="14" id="KW-1185">Reference proteome</keyword>
<feature type="transmembrane region" description="Helical" evidence="10">
    <location>
        <begin position="317"/>
        <end position="339"/>
    </location>
</feature>
<feature type="transmembrane region" description="Helical" evidence="10">
    <location>
        <begin position="351"/>
        <end position="378"/>
    </location>
</feature>
<dbReference type="Gene3D" id="1.10.3080.10">
    <property type="entry name" value="Clc chloride channel"/>
    <property type="match status" value="1"/>
</dbReference>
<keyword evidence="4 10" id="KW-1133">Transmembrane helix</keyword>
<keyword evidence="6 10" id="KW-0472">Membrane</keyword>
<evidence type="ECO:0000256" key="9">
    <source>
        <dbReference type="ARBA" id="ARBA00023303"/>
    </source>
</evidence>
<reference evidence="12 14" key="2">
    <citation type="submission" date="2023-07" db="EMBL/GenBank/DDBJ databases">
        <title>Genomic Encyclopedia of Type Strains, Phase IV (KMG-IV): sequencing the most valuable type-strain genomes for metagenomic binning, comparative biology and taxonomic classification.</title>
        <authorList>
            <person name="Goeker M."/>
        </authorList>
    </citation>
    <scope>NUCLEOTIDE SEQUENCE [LARGE SCALE GENOMIC DNA]</scope>
    <source>
        <strain evidence="12 14">DSM 338</strain>
    </source>
</reference>
<feature type="transmembrane region" description="Helical" evidence="10">
    <location>
        <begin position="253"/>
        <end position="274"/>
    </location>
</feature>
<sequence>MDAPSPETGRAPAPAERPTLRRLVDQAQSIVRARETSLVLIAAVMGVLAGVAASIMSATTQWMHEVLYWLAPGERLSSSPALASPWLILVPAVGGAAMGVIALALKRWRRHPFVDPIEANALHGGRMSLTDSIIVALQTMVSNGFGASLGLEAGYSQIGSGIASRLGLTFKLRRNDLRILVGAGAAAGIGAAFDAPLMGAFYGFEIVIGSYSIPAAAPVLAGTVSAVMTARLLGAHVEPLHMPLDPNLGPVDILPILFLGLAAAAVAIVIMRLVTTVETLFGMSRIPAPLRPMVAGIGIGALALYSPQVLSDGHGALHTQVGSAVTTSVAIVFGLKILASALSIGSGFRGGLFFASLFLGALMGKLYGGLLALAFPGFHLDPSVAAVVGMGALAVGVIGGPLTMSFLVLEMTRDISLSGFVMAAAVVTSLTVRETFGYSFSTWRLHLRGETIRGAQDVGWMRDLTVAKMMRTDFPTFPQDGTLDALRARYALGSTRIVVLVDAAGSYGGLLRLSEAYASLEPGETAVSVLATQRDHVLLPAMNVKEAALAFDTAKAEDLAVVDDRDNRHLLGLLGESHVLKRYAAELERARRGLGAED</sequence>
<accession>A0A9W6CMQ5</accession>
<dbReference type="Pfam" id="PF00654">
    <property type="entry name" value="Voltage_CLC"/>
    <property type="match status" value="1"/>
</dbReference>
<dbReference type="SUPFAM" id="SSF54631">
    <property type="entry name" value="CBS-domain pair"/>
    <property type="match status" value="1"/>
</dbReference>
<dbReference type="InterPro" id="IPR046342">
    <property type="entry name" value="CBS_dom_sf"/>
</dbReference>
<dbReference type="PANTHER" id="PTHR43427:SF6">
    <property type="entry name" value="CHLORIDE CHANNEL PROTEIN CLC-E"/>
    <property type="match status" value="1"/>
</dbReference>
<evidence type="ECO:0000256" key="1">
    <source>
        <dbReference type="ARBA" id="ARBA00004141"/>
    </source>
</evidence>
<dbReference type="InterPro" id="IPR050368">
    <property type="entry name" value="ClC-type_chloride_channel"/>
</dbReference>
<evidence type="ECO:0000256" key="2">
    <source>
        <dbReference type="ARBA" id="ARBA00022448"/>
    </source>
</evidence>
<feature type="transmembrane region" description="Helical" evidence="10">
    <location>
        <begin position="384"/>
        <end position="408"/>
    </location>
</feature>
<keyword evidence="2" id="KW-0813">Transport</keyword>
<dbReference type="InterPro" id="IPR001807">
    <property type="entry name" value="ClC"/>
</dbReference>
<evidence type="ECO:0000256" key="5">
    <source>
        <dbReference type="ARBA" id="ARBA00023065"/>
    </source>
</evidence>
<evidence type="ECO:0000313" key="14">
    <source>
        <dbReference type="Proteomes" id="UP001245370"/>
    </source>
</evidence>
<feature type="transmembrane region" description="Helical" evidence="10">
    <location>
        <begin position="415"/>
        <end position="432"/>
    </location>
</feature>
<dbReference type="GO" id="GO:0005254">
    <property type="term" value="F:chloride channel activity"/>
    <property type="evidence" value="ECO:0007669"/>
    <property type="project" value="UniProtKB-KW"/>
</dbReference>
<dbReference type="GO" id="GO:0034707">
    <property type="term" value="C:chloride channel complex"/>
    <property type="evidence" value="ECO:0007669"/>
    <property type="project" value="UniProtKB-KW"/>
</dbReference>
<feature type="transmembrane region" description="Helical" evidence="10">
    <location>
        <begin position="38"/>
        <end position="63"/>
    </location>
</feature>
<evidence type="ECO:0000256" key="3">
    <source>
        <dbReference type="ARBA" id="ARBA00022692"/>
    </source>
</evidence>
<dbReference type="GeneID" id="95762550"/>
<name>A0A9W6CMQ5_XANFL</name>
<protein>
    <submittedName>
        <fullName evidence="11 12">Chloride channel protein</fullName>
    </submittedName>
</protein>